<dbReference type="PIRSF" id="PIRSF016104">
    <property type="entry name" value="GPI2"/>
    <property type="match status" value="1"/>
</dbReference>
<feature type="non-terminal residue" evidence="9">
    <location>
        <position position="272"/>
    </location>
</feature>
<sequence length="272" mass="30002">WEKVLWKKQPYPDNYVPDSFLSALQTNSAYIHSFRPLSTATLIHFSLPISIHFNLVMTFIGTYIHLLNGSLSSLTLCVFSTSTSVLGWSLCTARRSKRGPVAQQVGRLLSLLLLALVLFALSPVLRTLTEATTSDSIWALSAALFCLNMATADYSTTHLATRSDEGRGKQVKVSLNAAVCASVVLASRLRWNGDVFALLLFSMQVFALVPIFRARMIGIFTIATQRDAGGGARSAVAIHIGMIAFVSIVCPMWMRHLQRHKRRLHGPWDPAV</sequence>
<protein>
    <submittedName>
        <fullName evidence="9">Phosphatidylinositol N-acetylglucosaminyltransferase</fullName>
    </submittedName>
</protein>
<keyword evidence="10" id="KW-1185">Reference proteome</keyword>
<dbReference type="InParanoid" id="A0A066WLA7"/>
<keyword evidence="9" id="KW-0808">Transferase</keyword>
<comment type="caution">
    <text evidence="9">The sequence shown here is derived from an EMBL/GenBank/DDBJ whole genome shotgun (WGS) entry which is preliminary data.</text>
</comment>
<dbReference type="GO" id="GO:0016757">
    <property type="term" value="F:glycosyltransferase activity"/>
    <property type="evidence" value="ECO:0007669"/>
    <property type="project" value="UniProtKB-KW"/>
</dbReference>
<dbReference type="GO" id="GO:0006506">
    <property type="term" value="P:GPI anchor biosynthetic process"/>
    <property type="evidence" value="ECO:0007669"/>
    <property type="project" value="UniProtKB-UniPathway"/>
</dbReference>
<dbReference type="OrthoDB" id="196709at2759"/>
<comment type="subcellular location">
    <subcellularLocation>
        <location evidence="1">Membrane</location>
        <topology evidence="1">Multi-pass membrane protein</topology>
    </subcellularLocation>
</comment>
<evidence type="ECO:0000256" key="2">
    <source>
        <dbReference type="ARBA" id="ARBA00004687"/>
    </source>
</evidence>
<evidence type="ECO:0000256" key="1">
    <source>
        <dbReference type="ARBA" id="ARBA00004141"/>
    </source>
</evidence>
<reference evidence="9 10" key="1">
    <citation type="submission" date="2014-05" db="EMBL/GenBank/DDBJ databases">
        <title>Draft genome sequence of a rare smut relative, Tilletiaria anomala UBC 951.</title>
        <authorList>
            <consortium name="DOE Joint Genome Institute"/>
            <person name="Toome M."/>
            <person name="Kuo A."/>
            <person name="Henrissat B."/>
            <person name="Lipzen A."/>
            <person name="Tritt A."/>
            <person name="Yoshinaga Y."/>
            <person name="Zane M."/>
            <person name="Barry K."/>
            <person name="Grigoriev I.V."/>
            <person name="Spatafora J.W."/>
            <person name="Aimea M.C."/>
        </authorList>
    </citation>
    <scope>NUCLEOTIDE SEQUENCE [LARGE SCALE GENOMIC DNA]</scope>
    <source>
        <strain evidence="9 10">UBC 951</strain>
    </source>
</reference>
<dbReference type="InterPro" id="IPR009450">
    <property type="entry name" value="Plno_GlcNAc_GPI2"/>
</dbReference>
<feature type="transmembrane region" description="Helical" evidence="8">
    <location>
        <begin position="42"/>
        <end position="64"/>
    </location>
</feature>
<keyword evidence="9" id="KW-0328">Glycosyltransferase</keyword>
<dbReference type="OMA" id="STSYHAF"/>
<keyword evidence="4" id="KW-0337">GPI-anchor biosynthesis</keyword>
<accession>A0A066WLA7</accession>
<dbReference type="STRING" id="1037660.A0A066WLA7"/>
<dbReference type="Proteomes" id="UP000027361">
    <property type="component" value="Unassembled WGS sequence"/>
</dbReference>
<dbReference type="EMBL" id="JMSN01000016">
    <property type="protein sequence ID" value="KDN51410.1"/>
    <property type="molecule type" value="Genomic_DNA"/>
</dbReference>
<name>A0A066WLA7_TILAU</name>
<dbReference type="RefSeq" id="XP_013244749.1">
    <property type="nucleotide sequence ID" value="XM_013389295.1"/>
</dbReference>
<dbReference type="UniPathway" id="UPA00196"/>
<evidence type="ECO:0000256" key="3">
    <source>
        <dbReference type="ARBA" id="ARBA00008321"/>
    </source>
</evidence>
<feature type="transmembrane region" description="Helical" evidence="8">
    <location>
        <begin position="195"/>
        <end position="214"/>
    </location>
</feature>
<evidence type="ECO:0000256" key="4">
    <source>
        <dbReference type="ARBA" id="ARBA00022502"/>
    </source>
</evidence>
<evidence type="ECO:0000256" key="5">
    <source>
        <dbReference type="ARBA" id="ARBA00022692"/>
    </source>
</evidence>
<dbReference type="AlphaFoldDB" id="A0A066WLA7"/>
<evidence type="ECO:0000256" key="8">
    <source>
        <dbReference type="SAM" id="Phobius"/>
    </source>
</evidence>
<comment type="similarity">
    <text evidence="3">Belongs to the PIGC family.</text>
</comment>
<feature type="transmembrane region" description="Helical" evidence="8">
    <location>
        <begin position="70"/>
        <end position="93"/>
    </location>
</feature>
<evidence type="ECO:0000256" key="7">
    <source>
        <dbReference type="ARBA" id="ARBA00023136"/>
    </source>
</evidence>
<evidence type="ECO:0000313" key="9">
    <source>
        <dbReference type="EMBL" id="KDN51410.1"/>
    </source>
</evidence>
<evidence type="ECO:0000256" key="6">
    <source>
        <dbReference type="ARBA" id="ARBA00022989"/>
    </source>
</evidence>
<evidence type="ECO:0000313" key="10">
    <source>
        <dbReference type="Proteomes" id="UP000027361"/>
    </source>
</evidence>
<dbReference type="GeneID" id="25262144"/>
<feature type="transmembrane region" description="Helical" evidence="8">
    <location>
        <begin position="137"/>
        <end position="161"/>
    </location>
</feature>
<feature type="transmembrane region" description="Helical" evidence="8">
    <location>
        <begin position="235"/>
        <end position="254"/>
    </location>
</feature>
<keyword evidence="7 8" id="KW-0472">Membrane</keyword>
<keyword evidence="6 8" id="KW-1133">Transmembrane helix</keyword>
<comment type="pathway">
    <text evidence="2">Glycolipid biosynthesis; glycosylphosphatidylinositol-anchor biosynthesis.</text>
</comment>
<dbReference type="HOGENOM" id="CLU_024002_2_0_1"/>
<dbReference type="GO" id="GO:0000506">
    <property type="term" value="C:glycosylphosphatidylinositol-N-acetylglucosaminyltransferase (GPI-GnT) complex"/>
    <property type="evidence" value="ECO:0007669"/>
    <property type="project" value="TreeGrafter"/>
</dbReference>
<dbReference type="Pfam" id="PF06432">
    <property type="entry name" value="GPI2"/>
    <property type="match status" value="1"/>
</dbReference>
<feature type="transmembrane region" description="Helical" evidence="8">
    <location>
        <begin position="105"/>
        <end position="125"/>
    </location>
</feature>
<gene>
    <name evidence="9" type="ORF">K437DRAFT_216697</name>
</gene>
<dbReference type="PANTHER" id="PTHR12982:SF0">
    <property type="entry name" value="PHOSPHATIDYLINOSITOL N-ACETYLGLUCOSAMINYLTRANSFERASE SUBUNIT C"/>
    <property type="match status" value="1"/>
</dbReference>
<keyword evidence="5 8" id="KW-0812">Transmembrane</keyword>
<dbReference type="FunCoup" id="A0A066WLA7">
    <property type="interactions" value="256"/>
</dbReference>
<feature type="non-terminal residue" evidence="9">
    <location>
        <position position="1"/>
    </location>
</feature>
<dbReference type="PANTHER" id="PTHR12982">
    <property type="entry name" value="PHOSPHATIDYLINOSITOL GLYCAN, CLASS C"/>
    <property type="match status" value="1"/>
</dbReference>
<organism evidence="9 10">
    <name type="scientific">Tilletiaria anomala (strain ATCC 24038 / CBS 436.72 / UBC 951)</name>
    <dbReference type="NCBI Taxonomy" id="1037660"/>
    <lineage>
        <taxon>Eukaryota</taxon>
        <taxon>Fungi</taxon>
        <taxon>Dikarya</taxon>
        <taxon>Basidiomycota</taxon>
        <taxon>Ustilaginomycotina</taxon>
        <taxon>Exobasidiomycetes</taxon>
        <taxon>Georgefischeriales</taxon>
        <taxon>Tilletiariaceae</taxon>
        <taxon>Tilletiaria</taxon>
    </lineage>
</organism>
<proteinExistence type="inferred from homology"/>